<comment type="caution">
    <text evidence="2">The sequence shown here is derived from an EMBL/GenBank/DDBJ whole genome shotgun (WGS) entry which is preliminary data.</text>
</comment>
<protein>
    <submittedName>
        <fullName evidence="2">Uncharacterized protein</fullName>
    </submittedName>
</protein>
<organism evidence="2 3">
    <name type="scientific">Apiospora hydei</name>
    <dbReference type="NCBI Taxonomy" id="1337664"/>
    <lineage>
        <taxon>Eukaryota</taxon>
        <taxon>Fungi</taxon>
        <taxon>Dikarya</taxon>
        <taxon>Ascomycota</taxon>
        <taxon>Pezizomycotina</taxon>
        <taxon>Sordariomycetes</taxon>
        <taxon>Xylariomycetidae</taxon>
        <taxon>Amphisphaeriales</taxon>
        <taxon>Apiosporaceae</taxon>
        <taxon>Apiospora</taxon>
    </lineage>
</organism>
<dbReference type="GeneID" id="92050720"/>
<dbReference type="EMBL" id="JAQQWN010000009">
    <property type="protein sequence ID" value="KAK8066599.1"/>
    <property type="molecule type" value="Genomic_DNA"/>
</dbReference>
<reference evidence="2 3" key="1">
    <citation type="submission" date="2023-01" db="EMBL/GenBank/DDBJ databases">
        <title>Analysis of 21 Apiospora genomes using comparative genomics revels a genus with tremendous synthesis potential of carbohydrate active enzymes and secondary metabolites.</title>
        <authorList>
            <person name="Sorensen T."/>
        </authorList>
    </citation>
    <scope>NUCLEOTIDE SEQUENCE [LARGE SCALE GENOMIC DNA]</scope>
    <source>
        <strain evidence="2 3">CBS 114990</strain>
    </source>
</reference>
<keyword evidence="3" id="KW-1185">Reference proteome</keyword>
<evidence type="ECO:0000313" key="2">
    <source>
        <dbReference type="EMBL" id="KAK8066599.1"/>
    </source>
</evidence>
<gene>
    <name evidence="2" type="ORF">PG997_013346</name>
</gene>
<accession>A0ABR1V5W2</accession>
<feature type="compositionally biased region" description="Polar residues" evidence="1">
    <location>
        <begin position="82"/>
        <end position="104"/>
    </location>
</feature>
<dbReference type="RefSeq" id="XP_066663352.1">
    <property type="nucleotide sequence ID" value="XM_066817660.1"/>
</dbReference>
<proteinExistence type="predicted"/>
<sequence length="104" mass="11735">MIILVMLHIEDLSKSQAMCTNAGVRFHTWRHGNGDIHARHPIEEERGSLQPFLLIVETSHLRGTRPGHVTDRAASRHPAQKKTLQSTNAPEGQQRLENNTHTMS</sequence>
<evidence type="ECO:0000313" key="3">
    <source>
        <dbReference type="Proteomes" id="UP001433268"/>
    </source>
</evidence>
<feature type="region of interest" description="Disordered" evidence="1">
    <location>
        <begin position="60"/>
        <end position="104"/>
    </location>
</feature>
<name>A0ABR1V5W2_9PEZI</name>
<evidence type="ECO:0000256" key="1">
    <source>
        <dbReference type="SAM" id="MobiDB-lite"/>
    </source>
</evidence>
<dbReference type="Proteomes" id="UP001433268">
    <property type="component" value="Unassembled WGS sequence"/>
</dbReference>